<dbReference type="Pfam" id="PF00805">
    <property type="entry name" value="Pentapeptide"/>
    <property type="match status" value="2"/>
</dbReference>
<proteinExistence type="predicted"/>
<keyword evidence="2" id="KW-1133">Transmembrane helix</keyword>
<dbReference type="SUPFAM" id="SSF141571">
    <property type="entry name" value="Pentapeptide repeat-like"/>
    <property type="match status" value="1"/>
</dbReference>
<protein>
    <recommendedName>
        <fullName evidence="5">Pentapeptide repeat-containing protein</fullName>
    </recommendedName>
</protein>
<keyword evidence="2" id="KW-0812">Transmembrane</keyword>
<evidence type="ECO:0000256" key="2">
    <source>
        <dbReference type="SAM" id="Phobius"/>
    </source>
</evidence>
<keyword evidence="4" id="KW-1185">Reference proteome</keyword>
<feature type="transmembrane region" description="Helical" evidence="2">
    <location>
        <begin position="45"/>
        <end position="67"/>
    </location>
</feature>
<reference evidence="4" key="1">
    <citation type="submission" date="2020-09" db="EMBL/GenBank/DDBJ databases">
        <title>Whole genome shotgun sequence of Streptomyces cinnamonensis NBRC 15873.</title>
        <authorList>
            <person name="Komaki H."/>
            <person name="Tamura T."/>
        </authorList>
    </citation>
    <scope>NUCLEOTIDE SEQUENCE [LARGE SCALE GENOMIC DNA]</scope>
    <source>
        <strain evidence="4">NBRC 15873</strain>
    </source>
</reference>
<dbReference type="PANTHER" id="PTHR47485:SF1">
    <property type="entry name" value="THYLAKOID LUMENAL 17.4 KDA PROTEIN, CHLOROPLASTIC"/>
    <property type="match status" value="1"/>
</dbReference>
<evidence type="ECO:0008006" key="5">
    <source>
        <dbReference type="Google" id="ProtNLM"/>
    </source>
</evidence>
<dbReference type="InterPro" id="IPR001646">
    <property type="entry name" value="5peptide_repeat"/>
</dbReference>
<dbReference type="EMBL" id="BNDV01000002">
    <property type="protein sequence ID" value="GHI11827.1"/>
    <property type="molecule type" value="Genomic_DNA"/>
</dbReference>
<feature type="transmembrane region" description="Helical" evidence="2">
    <location>
        <begin position="12"/>
        <end position="33"/>
    </location>
</feature>
<evidence type="ECO:0000313" key="4">
    <source>
        <dbReference type="Proteomes" id="UP000660554"/>
    </source>
</evidence>
<accession>A0ABQ3NGC1</accession>
<sequence>MAGRGSGPLSPIAIGGLVMAAGLVGMVVGHVSGKGLRWEELIRDVGTSVGAELVAVAVTVLMIDRLADRREMLRLRQQLVREASSSDHGLALRAVLELDVRGFLAEGALVEARLGAANLHDIVLEGQDLHGADLAGANLHRANLSRSNLNGCNLNGCDLSEAVIEMADLAGARLQDTRMDHADLAHVVLREADLGGANLAHSDLTEADLRGALLRGADLTGCVLDGVRMDSSTAWDETTRWPGGFSPQAALRNGN</sequence>
<dbReference type="PANTHER" id="PTHR47485">
    <property type="entry name" value="THYLAKOID LUMENAL 17.4 KDA PROTEIN, CHLOROPLASTIC"/>
    <property type="match status" value="1"/>
</dbReference>
<name>A0ABQ3NGC1_STRVG</name>
<comment type="caution">
    <text evidence="3">The sequence shown here is derived from an EMBL/GenBank/DDBJ whole genome shotgun (WGS) entry which is preliminary data.</text>
</comment>
<dbReference type="Proteomes" id="UP000660554">
    <property type="component" value="Unassembled WGS sequence"/>
</dbReference>
<dbReference type="Gene3D" id="2.160.20.80">
    <property type="entry name" value="E3 ubiquitin-protein ligase SopA"/>
    <property type="match status" value="1"/>
</dbReference>
<keyword evidence="1" id="KW-0677">Repeat</keyword>
<keyword evidence="2" id="KW-0472">Membrane</keyword>
<evidence type="ECO:0000313" key="3">
    <source>
        <dbReference type="EMBL" id="GHI11827.1"/>
    </source>
</evidence>
<gene>
    <name evidence="3" type="ORF">Scinn_12900</name>
</gene>
<evidence type="ECO:0000256" key="1">
    <source>
        <dbReference type="ARBA" id="ARBA00022737"/>
    </source>
</evidence>
<organism evidence="3 4">
    <name type="scientific">Streptomyces virginiae</name>
    <name type="common">Streptomyces cinnamonensis</name>
    <dbReference type="NCBI Taxonomy" id="1961"/>
    <lineage>
        <taxon>Bacteria</taxon>
        <taxon>Bacillati</taxon>
        <taxon>Actinomycetota</taxon>
        <taxon>Actinomycetes</taxon>
        <taxon>Kitasatosporales</taxon>
        <taxon>Streptomycetaceae</taxon>
        <taxon>Streptomyces</taxon>
    </lineage>
</organism>